<reference evidence="3" key="2">
    <citation type="submission" date="2015-01" db="EMBL/GenBank/DDBJ databases">
        <title>Evolutionary Origins and Diversification of the Mycorrhizal Mutualists.</title>
        <authorList>
            <consortium name="DOE Joint Genome Institute"/>
            <consortium name="Mycorrhizal Genomics Consortium"/>
            <person name="Kohler A."/>
            <person name="Kuo A."/>
            <person name="Nagy L.G."/>
            <person name="Floudas D."/>
            <person name="Copeland A."/>
            <person name="Barry K.W."/>
            <person name="Cichocki N."/>
            <person name="Veneault-Fourrey C."/>
            <person name="LaButti K."/>
            <person name="Lindquist E.A."/>
            <person name="Lipzen A."/>
            <person name="Lundell T."/>
            <person name="Morin E."/>
            <person name="Murat C."/>
            <person name="Riley R."/>
            <person name="Ohm R."/>
            <person name="Sun H."/>
            <person name="Tunlid A."/>
            <person name="Henrissat B."/>
            <person name="Grigoriev I.V."/>
            <person name="Hibbett D.S."/>
            <person name="Martin F."/>
        </authorList>
    </citation>
    <scope>NUCLEOTIDE SEQUENCE [LARGE SCALE GENOMIC DNA]</scope>
    <source>
        <strain evidence="3">441</strain>
    </source>
</reference>
<gene>
    <name evidence="2" type="ORF">PISMIDRAFT_465939</name>
</gene>
<sequence length="132" mass="14701">MVRIECRGGCKVTRIARNHYEYCLRSHRTKSSRNESITAHVPANPRSSVGGASAPGGQGFRIRVYARLYDFLLVHLKPSCSVESLGAKTRAREPTLETLKRGYMRYSSHISAVAVHHRGQSVLSKFQQGSKS</sequence>
<dbReference type="Proteomes" id="UP000054018">
    <property type="component" value="Unassembled WGS sequence"/>
</dbReference>
<organism evidence="2 3">
    <name type="scientific">Pisolithus microcarpus 441</name>
    <dbReference type="NCBI Taxonomy" id="765257"/>
    <lineage>
        <taxon>Eukaryota</taxon>
        <taxon>Fungi</taxon>
        <taxon>Dikarya</taxon>
        <taxon>Basidiomycota</taxon>
        <taxon>Agaricomycotina</taxon>
        <taxon>Agaricomycetes</taxon>
        <taxon>Agaricomycetidae</taxon>
        <taxon>Boletales</taxon>
        <taxon>Sclerodermatineae</taxon>
        <taxon>Pisolithaceae</taxon>
        <taxon>Pisolithus</taxon>
    </lineage>
</organism>
<name>A0A0C9ZU99_9AGAM</name>
<dbReference type="AlphaFoldDB" id="A0A0C9ZU99"/>
<proteinExistence type="predicted"/>
<feature type="region of interest" description="Disordered" evidence="1">
    <location>
        <begin position="34"/>
        <end position="53"/>
    </location>
</feature>
<evidence type="ECO:0000313" key="3">
    <source>
        <dbReference type="Proteomes" id="UP000054018"/>
    </source>
</evidence>
<dbReference type="HOGENOM" id="CLU_1917899_0_0_1"/>
<dbReference type="EMBL" id="KN833728">
    <property type="protein sequence ID" value="KIK23258.1"/>
    <property type="molecule type" value="Genomic_DNA"/>
</dbReference>
<evidence type="ECO:0000313" key="2">
    <source>
        <dbReference type="EMBL" id="KIK23258.1"/>
    </source>
</evidence>
<reference evidence="2 3" key="1">
    <citation type="submission" date="2014-04" db="EMBL/GenBank/DDBJ databases">
        <authorList>
            <consortium name="DOE Joint Genome Institute"/>
            <person name="Kuo A."/>
            <person name="Kohler A."/>
            <person name="Costa M.D."/>
            <person name="Nagy L.G."/>
            <person name="Floudas D."/>
            <person name="Copeland A."/>
            <person name="Barry K.W."/>
            <person name="Cichocki N."/>
            <person name="Veneault-Fourrey C."/>
            <person name="LaButti K."/>
            <person name="Lindquist E.A."/>
            <person name="Lipzen A."/>
            <person name="Lundell T."/>
            <person name="Morin E."/>
            <person name="Murat C."/>
            <person name="Sun H."/>
            <person name="Tunlid A."/>
            <person name="Henrissat B."/>
            <person name="Grigoriev I.V."/>
            <person name="Hibbett D.S."/>
            <person name="Martin F."/>
            <person name="Nordberg H.P."/>
            <person name="Cantor M.N."/>
            <person name="Hua S.X."/>
        </authorList>
    </citation>
    <scope>NUCLEOTIDE SEQUENCE [LARGE SCALE GENOMIC DNA]</scope>
    <source>
        <strain evidence="2 3">441</strain>
    </source>
</reference>
<keyword evidence="3" id="KW-1185">Reference proteome</keyword>
<accession>A0A0C9ZU99</accession>
<evidence type="ECO:0000256" key="1">
    <source>
        <dbReference type="SAM" id="MobiDB-lite"/>
    </source>
</evidence>
<protein>
    <submittedName>
        <fullName evidence="2">Uncharacterized protein</fullName>
    </submittedName>
</protein>